<evidence type="ECO:0000313" key="12">
    <source>
        <dbReference type="Proteomes" id="UP001055460"/>
    </source>
</evidence>
<evidence type="ECO:0000256" key="6">
    <source>
        <dbReference type="ARBA" id="ARBA00022801"/>
    </source>
</evidence>
<gene>
    <name evidence="11" type="ORF">NE863_28500</name>
</gene>
<evidence type="ECO:0000256" key="5">
    <source>
        <dbReference type="ARBA" id="ARBA00022763"/>
    </source>
</evidence>
<dbReference type="GO" id="GO:0006281">
    <property type="term" value="P:DNA repair"/>
    <property type="evidence" value="ECO:0007669"/>
    <property type="project" value="UniProtKB-KW"/>
</dbReference>
<dbReference type="PANTHER" id="PTHR33693:SF9">
    <property type="entry name" value="TYPE-4 URACIL-DNA GLYCOSYLASE"/>
    <property type="match status" value="1"/>
</dbReference>
<geneLocation type="plasmid" evidence="11 12">
    <name>pB</name>
</geneLocation>
<sequence>MTYGVSLPDKGTFDAWRNAARRAISHRIAPDQIDWNSAGGLFDRAFLPETTGEHAARVPQAFMTLAQSVIWHSAPERLALLYRALWRLDRREGEPLSPADPLGRKLSLMRKSVARDIHKMHAFVRFREISAEGPRRRFAAWFEPTHNTLEPGSAFFARRFGDMDWMIATPRLTALFVDGALTFDQGGTKPDLPEDAAEKLWAAYFVNIFNPARIKLDAMQSEMPKKYWHNLPETRLIPEMLAAAEARVKKMHEAGISAPRTGAAPVSERYRASMPQPPEQIDTLEEASKAAAQCRRCDLCESATQTVWGEGAADAQLMIVGEQPGDREDIEGRPFTGPAGQLLRALLSDAGIDARTLWLTNAVKHFKFSPRGKRRLHRNPDRGEIAHCRWWLGLELTLVKPKLTVALGASAAFALTGDNRPMAERRGEIETGLHGGPVLVTWHPSYILRAGDPAAATIARDDLARDLAKAMAVIYERGVEQLNQRSC</sequence>
<evidence type="ECO:0000256" key="7">
    <source>
        <dbReference type="ARBA" id="ARBA00023004"/>
    </source>
</evidence>
<evidence type="ECO:0000256" key="3">
    <source>
        <dbReference type="ARBA" id="ARBA00022485"/>
    </source>
</evidence>
<dbReference type="SMART" id="SM00987">
    <property type="entry name" value="UreE_C"/>
    <property type="match status" value="1"/>
</dbReference>
<evidence type="ECO:0000256" key="8">
    <source>
        <dbReference type="ARBA" id="ARBA00023014"/>
    </source>
</evidence>
<keyword evidence="7" id="KW-0408">Iron</keyword>
<dbReference type="InterPro" id="IPR023875">
    <property type="entry name" value="DNA_repair_put"/>
</dbReference>
<evidence type="ECO:0000256" key="1">
    <source>
        <dbReference type="ARBA" id="ARBA00006521"/>
    </source>
</evidence>
<evidence type="ECO:0000256" key="2">
    <source>
        <dbReference type="ARBA" id="ARBA00019403"/>
    </source>
</evidence>
<reference evidence="11" key="1">
    <citation type="submission" date="2022-06" db="EMBL/GenBank/DDBJ databases">
        <title>Physiological and biochemical characterization and genomic elucidation of a strain of the genus Ensifer adhaerens M8 that combines arsenic oxidation and chromium reduction.</title>
        <authorList>
            <person name="Li X."/>
            <person name="Yu c."/>
        </authorList>
    </citation>
    <scope>NUCLEOTIDE SEQUENCE</scope>
    <source>
        <strain evidence="11">M8</strain>
        <plasmid evidence="11">pB</plasmid>
    </source>
</reference>
<evidence type="ECO:0000256" key="4">
    <source>
        <dbReference type="ARBA" id="ARBA00022723"/>
    </source>
</evidence>
<keyword evidence="3" id="KW-0004">4Fe-4S</keyword>
<dbReference type="Proteomes" id="UP001055460">
    <property type="component" value="Plasmid pB"/>
</dbReference>
<proteinExistence type="inferred from homology"/>
<dbReference type="Gene3D" id="3.40.470.10">
    <property type="entry name" value="Uracil-DNA glycosylase-like domain"/>
    <property type="match status" value="1"/>
</dbReference>
<dbReference type="SMART" id="SM00986">
    <property type="entry name" value="UDG"/>
    <property type="match status" value="1"/>
</dbReference>
<dbReference type="GO" id="GO:0051539">
    <property type="term" value="F:4 iron, 4 sulfur cluster binding"/>
    <property type="evidence" value="ECO:0007669"/>
    <property type="project" value="UniProtKB-KW"/>
</dbReference>
<dbReference type="InterPro" id="IPR005273">
    <property type="entry name" value="Ura-DNA_glyco_family4"/>
</dbReference>
<keyword evidence="8" id="KW-0411">Iron-sulfur</keyword>
<keyword evidence="4" id="KW-0479">Metal-binding</keyword>
<dbReference type="Pfam" id="PF13566">
    <property type="entry name" value="DUF4130"/>
    <property type="match status" value="1"/>
</dbReference>
<keyword evidence="5" id="KW-0227">DNA damage</keyword>
<dbReference type="InterPro" id="IPR025404">
    <property type="entry name" value="DUF4130"/>
</dbReference>
<keyword evidence="6" id="KW-0378">Hydrolase</keyword>
<protein>
    <recommendedName>
        <fullName evidence="2">Type-4 uracil-DNA glycosylase</fullName>
    </recommendedName>
</protein>
<evidence type="ECO:0000313" key="11">
    <source>
        <dbReference type="EMBL" id="USJ27827.1"/>
    </source>
</evidence>
<dbReference type="InterPro" id="IPR005122">
    <property type="entry name" value="Uracil-DNA_glycosylase-like"/>
</dbReference>
<dbReference type="InterPro" id="IPR051536">
    <property type="entry name" value="UDG_Type-4/5"/>
</dbReference>
<dbReference type="PANTHER" id="PTHR33693">
    <property type="entry name" value="TYPE-5 URACIL-DNA GLYCOSYLASE"/>
    <property type="match status" value="1"/>
</dbReference>
<dbReference type="AlphaFoldDB" id="A0A9Q8YF87"/>
<dbReference type="NCBIfam" id="TIGR03914">
    <property type="entry name" value="UDG_fam_dom"/>
    <property type="match status" value="1"/>
</dbReference>
<dbReference type="EMBL" id="CP098809">
    <property type="protein sequence ID" value="USJ27827.1"/>
    <property type="molecule type" value="Genomic_DNA"/>
</dbReference>
<accession>A0A9Q8YF87</accession>
<evidence type="ECO:0000259" key="10">
    <source>
        <dbReference type="SMART" id="SM00986"/>
    </source>
</evidence>
<dbReference type="GO" id="GO:0046872">
    <property type="term" value="F:metal ion binding"/>
    <property type="evidence" value="ECO:0007669"/>
    <property type="project" value="UniProtKB-KW"/>
</dbReference>
<dbReference type="Pfam" id="PF03167">
    <property type="entry name" value="UDG"/>
    <property type="match status" value="1"/>
</dbReference>
<keyword evidence="11" id="KW-0614">Plasmid</keyword>
<organism evidence="11 12">
    <name type="scientific">Ensifer adhaerens</name>
    <name type="common">Sinorhizobium morelense</name>
    <dbReference type="NCBI Taxonomy" id="106592"/>
    <lineage>
        <taxon>Bacteria</taxon>
        <taxon>Pseudomonadati</taxon>
        <taxon>Pseudomonadota</taxon>
        <taxon>Alphaproteobacteria</taxon>
        <taxon>Hyphomicrobiales</taxon>
        <taxon>Rhizobiaceae</taxon>
        <taxon>Sinorhizobium/Ensifer group</taxon>
        <taxon>Ensifer</taxon>
    </lineage>
</organism>
<dbReference type="CDD" id="cd10030">
    <property type="entry name" value="UDG-F4_TTUDGA_SPO1dp_like"/>
    <property type="match status" value="1"/>
</dbReference>
<dbReference type="InterPro" id="IPR036895">
    <property type="entry name" value="Uracil-DNA_glycosylase-like_sf"/>
</dbReference>
<feature type="domain" description="Uracil-DNA glycosylase-like" evidence="10">
    <location>
        <begin position="308"/>
        <end position="468"/>
    </location>
</feature>
<keyword evidence="9" id="KW-0234">DNA repair</keyword>
<comment type="similarity">
    <text evidence="1">Belongs to the uracil-DNA glycosylase (UDG) superfamily. Type 4 (UDGa) family.</text>
</comment>
<dbReference type="NCBIfam" id="TIGR03915">
    <property type="entry name" value="SAM_7_link_chp"/>
    <property type="match status" value="1"/>
</dbReference>
<evidence type="ECO:0000256" key="9">
    <source>
        <dbReference type="ARBA" id="ARBA00023204"/>
    </source>
</evidence>
<dbReference type="GO" id="GO:0097506">
    <property type="term" value="F:deaminated base DNA N-glycosylase activity"/>
    <property type="evidence" value="ECO:0007669"/>
    <property type="project" value="UniProtKB-ARBA"/>
</dbReference>
<dbReference type="SUPFAM" id="SSF52141">
    <property type="entry name" value="Uracil-DNA glycosylase-like"/>
    <property type="match status" value="1"/>
</dbReference>
<name>A0A9Q8YF87_ENSAD</name>
<dbReference type="RefSeq" id="WP_113554969.1">
    <property type="nucleotide sequence ID" value="NZ_CAXURO020000003.1"/>
</dbReference>